<keyword evidence="3" id="KW-0677">Repeat</keyword>
<dbReference type="Pfam" id="PF13205">
    <property type="entry name" value="Big_5"/>
    <property type="match status" value="1"/>
</dbReference>
<dbReference type="Gene3D" id="2.120.10.80">
    <property type="entry name" value="Kelch-type beta propeller"/>
    <property type="match status" value="2"/>
</dbReference>
<comment type="caution">
    <text evidence="5">The sequence shown here is derived from an EMBL/GenBank/DDBJ whole genome shotgun (WGS) entry which is preliminary data.</text>
</comment>
<keyword evidence="1" id="KW-0880">Kelch repeat</keyword>
<dbReference type="Proteomes" id="UP000264062">
    <property type="component" value="Unassembled WGS sequence"/>
</dbReference>
<dbReference type="NCBIfam" id="TIGR04183">
    <property type="entry name" value="Por_Secre_tail"/>
    <property type="match status" value="1"/>
</dbReference>
<dbReference type="Gene3D" id="2.60.40.4070">
    <property type="match status" value="1"/>
</dbReference>
<dbReference type="SMART" id="SM00612">
    <property type="entry name" value="Kelch"/>
    <property type="match status" value="3"/>
</dbReference>
<name>A0A350H8I7_UNCW3</name>
<dbReference type="PANTHER" id="PTHR45632:SF3">
    <property type="entry name" value="KELCH-LIKE PROTEIN 32"/>
    <property type="match status" value="1"/>
</dbReference>
<keyword evidence="2" id="KW-0732">Signal</keyword>
<proteinExistence type="predicted"/>
<reference evidence="5 6" key="1">
    <citation type="journal article" date="2018" name="Nat. Biotechnol.">
        <title>A standardized bacterial taxonomy based on genome phylogeny substantially revises the tree of life.</title>
        <authorList>
            <person name="Parks D.H."/>
            <person name="Chuvochina M."/>
            <person name="Waite D.W."/>
            <person name="Rinke C."/>
            <person name="Skarshewski A."/>
            <person name="Chaumeil P.A."/>
            <person name="Hugenholtz P."/>
        </authorList>
    </citation>
    <scope>NUCLEOTIDE SEQUENCE [LARGE SCALE GENOMIC DNA]</scope>
    <source>
        <strain evidence="5">UBA9956</strain>
    </source>
</reference>
<protein>
    <recommendedName>
        <fullName evidence="4">SbsA Ig-like domain-containing protein</fullName>
    </recommendedName>
</protein>
<dbReference type="EMBL" id="DMZY01000048">
    <property type="protein sequence ID" value="HAV91853.1"/>
    <property type="molecule type" value="Genomic_DNA"/>
</dbReference>
<dbReference type="InterPro" id="IPR032812">
    <property type="entry name" value="SbsA_Ig"/>
</dbReference>
<evidence type="ECO:0000256" key="1">
    <source>
        <dbReference type="ARBA" id="ARBA00022441"/>
    </source>
</evidence>
<feature type="domain" description="SbsA Ig-like" evidence="4">
    <location>
        <begin position="577"/>
        <end position="654"/>
    </location>
</feature>
<evidence type="ECO:0000256" key="2">
    <source>
        <dbReference type="ARBA" id="ARBA00022729"/>
    </source>
</evidence>
<dbReference type="Pfam" id="PF01344">
    <property type="entry name" value="Kelch_1"/>
    <property type="match status" value="1"/>
</dbReference>
<evidence type="ECO:0000256" key="3">
    <source>
        <dbReference type="ARBA" id="ARBA00022737"/>
    </source>
</evidence>
<dbReference type="InterPro" id="IPR006652">
    <property type="entry name" value="Kelch_1"/>
</dbReference>
<evidence type="ECO:0000259" key="4">
    <source>
        <dbReference type="Pfam" id="PF13205"/>
    </source>
</evidence>
<dbReference type="PANTHER" id="PTHR45632">
    <property type="entry name" value="LD33804P"/>
    <property type="match status" value="1"/>
</dbReference>
<sequence>MSKKIILLSLIMLYALFAFSVQLSTYDNNHYDKKIELKNATKAEPKAVLFMVDITSPAATVINPLPFEPEVWVMNTASETAVNYWIRLSIKDALTNQLKYRDSLLVVDSLYSTDDTTLAFPSFAPVYLTQYYAVAEVWMDTTTGIDTMFFSTYDADAMVSVYYSPATEITSMTNYVPVADFSNNGTQSISFYAHCDIYENGQKAYSDSVLITDLASANTQGISFATFYAPHYPGASTVYFYTNMKHDVNRGNDTLSYDIKIIGPYWTNLDPATSTSTQWAGRCVDSEGKIYVVSGLNSSTLINLVQVYDTINGWSTLTSVPTMRFTPACAVIDSKLIVIDGGDMSFNAVHATEIYDLRTSTWGTGTLSPVAMIGAGGGVVNEKMYILGGAPNTAIFTGMYYAYEYDVRADTVGGTPWRTLSTYSPGHGTLLGSPFYGNPGETQYAYITGDYQGYHDFFQYEPAADTVGGTPWTTLTATPADVGGKDPSIVTKNGNVYVIGGDISGDWGGTYSAMAYQYDFENDEWDDIGFVLNQGVEGNVVGLIGDVLYAHGGTTGSSAINPAPFEKYRLLSGYGDVYAPYIVSTSPYNRQVNVSLDKIVKVAFSEPVDTFSWMDAIVNPDPGLLMMFFNETLDSLFIFHDDFKYNQTYYIDFDVFYDSLGYRSIVKSVPYTIGFATGPTGVNDKAGAYDFSLQSMNLIAKPNSNFDFMLYSPSKEKISIEIYSLMGNKIADLSLNEAKVGLNKVSWNLKNSNNEKVSSGIYFFKINNSKNSLNGKLIIAR</sequence>
<accession>A0A350H8I7</accession>
<dbReference type="InterPro" id="IPR026444">
    <property type="entry name" value="Secre_tail"/>
</dbReference>
<dbReference type="AlphaFoldDB" id="A0A350H8I7"/>
<organism evidence="5 6">
    <name type="scientific">candidate division WOR-3 bacterium</name>
    <dbReference type="NCBI Taxonomy" id="2052148"/>
    <lineage>
        <taxon>Bacteria</taxon>
        <taxon>Bacteria division WOR-3</taxon>
    </lineage>
</organism>
<gene>
    <name evidence="5" type="ORF">DCW38_01555</name>
</gene>
<dbReference type="InterPro" id="IPR015915">
    <property type="entry name" value="Kelch-typ_b-propeller"/>
</dbReference>
<evidence type="ECO:0000313" key="6">
    <source>
        <dbReference type="Proteomes" id="UP000264062"/>
    </source>
</evidence>
<dbReference type="SUPFAM" id="SSF117281">
    <property type="entry name" value="Kelch motif"/>
    <property type="match status" value="2"/>
</dbReference>
<evidence type="ECO:0000313" key="5">
    <source>
        <dbReference type="EMBL" id="HAV91853.1"/>
    </source>
</evidence>